<evidence type="ECO:0000313" key="3">
    <source>
        <dbReference type="EMBL" id="KAB1640753.1"/>
    </source>
</evidence>
<feature type="domain" description="SLH" evidence="2">
    <location>
        <begin position="365"/>
        <end position="426"/>
    </location>
</feature>
<evidence type="ECO:0000313" key="4">
    <source>
        <dbReference type="Proteomes" id="UP000468668"/>
    </source>
</evidence>
<protein>
    <recommendedName>
        <fullName evidence="2">SLH domain-containing protein</fullName>
    </recommendedName>
</protein>
<dbReference type="RefSeq" id="WP_158049382.1">
    <property type="nucleotide sequence ID" value="NZ_WAJR01000009.1"/>
</dbReference>
<dbReference type="PANTHER" id="PTHR31157:SF1">
    <property type="entry name" value="SCP DOMAIN-CONTAINING PROTEIN"/>
    <property type="match status" value="1"/>
</dbReference>
<dbReference type="GeneID" id="98657781"/>
<dbReference type="EMBL" id="WAJR01000009">
    <property type="protein sequence ID" value="KAB1640753.1"/>
    <property type="molecule type" value="Genomic_DNA"/>
</dbReference>
<evidence type="ECO:0000256" key="1">
    <source>
        <dbReference type="SAM" id="SignalP"/>
    </source>
</evidence>
<dbReference type="InterPro" id="IPR014044">
    <property type="entry name" value="CAP_dom"/>
</dbReference>
<dbReference type="InterPro" id="IPR001119">
    <property type="entry name" value="SLH_dom"/>
</dbReference>
<dbReference type="SUPFAM" id="SSF55797">
    <property type="entry name" value="PR-1-like"/>
    <property type="match status" value="1"/>
</dbReference>
<dbReference type="Proteomes" id="UP000468668">
    <property type="component" value="Unassembled WGS sequence"/>
</dbReference>
<dbReference type="Pfam" id="PF00188">
    <property type="entry name" value="CAP"/>
    <property type="match status" value="1"/>
</dbReference>
<dbReference type="PROSITE" id="PS51272">
    <property type="entry name" value="SLH"/>
    <property type="match status" value="3"/>
</dbReference>
<dbReference type="Gene3D" id="3.40.33.10">
    <property type="entry name" value="CAP"/>
    <property type="match status" value="1"/>
</dbReference>
<feature type="domain" description="SLH" evidence="2">
    <location>
        <begin position="229"/>
        <end position="289"/>
    </location>
</feature>
<dbReference type="PANTHER" id="PTHR31157">
    <property type="entry name" value="SCP DOMAIN-CONTAINING PROTEIN"/>
    <property type="match status" value="1"/>
</dbReference>
<dbReference type="InterPro" id="IPR035940">
    <property type="entry name" value="CAP_sf"/>
</dbReference>
<gene>
    <name evidence="3" type="ORF">F8C90_05100</name>
</gene>
<feature type="chain" id="PRO_5026862982" description="SLH domain-containing protein" evidence="1">
    <location>
        <begin position="28"/>
        <end position="426"/>
    </location>
</feature>
<comment type="caution">
    <text evidence="3">The sequence shown here is derived from an EMBL/GenBank/DDBJ whole genome shotgun (WGS) entry which is preliminary data.</text>
</comment>
<evidence type="ECO:0000259" key="2">
    <source>
        <dbReference type="PROSITE" id="PS51272"/>
    </source>
</evidence>
<keyword evidence="4" id="KW-1185">Reference proteome</keyword>
<organism evidence="3 4">
    <name type="scientific">Ellagibacter isourolithinifaciens</name>
    <dbReference type="NCBI Taxonomy" id="2137581"/>
    <lineage>
        <taxon>Bacteria</taxon>
        <taxon>Bacillati</taxon>
        <taxon>Actinomycetota</taxon>
        <taxon>Coriobacteriia</taxon>
        <taxon>Eggerthellales</taxon>
        <taxon>Eggerthellaceae</taxon>
        <taxon>Ellagibacter</taxon>
    </lineage>
</organism>
<proteinExistence type="predicted"/>
<keyword evidence="1" id="KW-0732">Signal</keyword>
<dbReference type="CDD" id="cd05379">
    <property type="entry name" value="CAP_bacterial"/>
    <property type="match status" value="1"/>
</dbReference>
<reference evidence="3 4" key="1">
    <citation type="submission" date="2019-09" db="EMBL/GenBank/DDBJ databases">
        <title>Whole genome shotgun sequencing (WGS) of Ellagibacter isourolithinifaciens DSM 104140(T) and Adlercreutzia muris DSM 29508(T).</title>
        <authorList>
            <person name="Stoll D.A."/>
            <person name="Danylec N."/>
            <person name="Huch M."/>
        </authorList>
    </citation>
    <scope>NUCLEOTIDE SEQUENCE [LARGE SCALE GENOMIC DNA]</scope>
    <source>
        <strain evidence="3 4">DSM 104140</strain>
    </source>
</reference>
<sequence>MISSLRKGIVAFATFALLSTIPAVAWADGTINAEPAANGALQADQVATWDCSDGGIAPESVYGRVDKPTVTFVTEGTFYQDTARNMLDYINKARGAVGAAPLTWSYELEVCAMQRAAEISIGGDFFSHTRPSGDTCYTVVDDVMLSNPYYALGENILGTTYDVATANSWWTNSPGHYANMINENFNMVGVACFNGYWVEFFGYQPFETTEQDAVNGTYNVNLEMGQCNLGLFFPDFEAGEWYADTMVYMLNNGLITGYNDGTHRLGVYDSIKRGDVAMILWRMAGKPDVSVEQFYDVPSDSYYSAAINWARAAGIIGGYTDPVYGTPLNLFGPEDYVTREQFAVMIAKYANILWGVDVSSDGTKLASMPDASTVSPWARASLAWALDAGVMDGREIDGTRYLDPQGSAWRSAVGKMTATLERDVLQ</sequence>
<dbReference type="Pfam" id="PF00395">
    <property type="entry name" value="SLH"/>
    <property type="match status" value="1"/>
</dbReference>
<accession>A0A6N6NNS6</accession>
<dbReference type="OrthoDB" id="3183967at2"/>
<dbReference type="AlphaFoldDB" id="A0A6N6NNS6"/>
<name>A0A6N6NNS6_9ACTN</name>
<feature type="signal peptide" evidence="1">
    <location>
        <begin position="1"/>
        <end position="27"/>
    </location>
</feature>
<feature type="domain" description="SLH" evidence="2">
    <location>
        <begin position="290"/>
        <end position="360"/>
    </location>
</feature>